<dbReference type="EMBL" id="JAEHSL010000079">
    <property type="protein sequence ID" value="MBI6183743.1"/>
    <property type="molecule type" value="Genomic_DNA"/>
</dbReference>
<keyword evidence="2 4" id="KW-0732">Signal</keyword>
<keyword evidence="3" id="KW-0472">Membrane</keyword>
<dbReference type="SUPFAM" id="SSF56925">
    <property type="entry name" value="OMPA-like"/>
    <property type="match status" value="1"/>
</dbReference>
<evidence type="ECO:0000256" key="4">
    <source>
        <dbReference type="SAM" id="SignalP"/>
    </source>
</evidence>
<dbReference type="PANTHER" id="PTHR34001">
    <property type="entry name" value="BLL7405 PROTEIN"/>
    <property type="match status" value="1"/>
</dbReference>
<comment type="caution">
    <text evidence="6">The sequence shown here is derived from an EMBL/GenBank/DDBJ whole genome shotgun (WGS) entry which is preliminary data.</text>
</comment>
<evidence type="ECO:0000256" key="1">
    <source>
        <dbReference type="ARBA" id="ARBA00004370"/>
    </source>
</evidence>
<comment type="subcellular location">
    <subcellularLocation>
        <location evidence="1">Membrane</location>
    </subcellularLocation>
</comment>
<sequence length="229" mass="24860">MKKSLLAATLLLLSGGAIASTASWEGFYTGANIGYGWGHSQDHSNSDAVKQDIKGIASGIQLGHNWQFENNIVLGVEGGLSLNDIKKDWKDRDNNQYSPYYGKNSIKQSGSFNVKIGYAIEQFLPYFTAGVTIAKEEYSLGCDKSLVSATNGCKISEYNTNASNIAAGANVGAGIMYKFNDNLSGGIEYLYTNLGSNSVYLSDPNYPSVGERNFKTDFSTTTVKLNYHF</sequence>
<dbReference type="Gene3D" id="2.40.160.20">
    <property type="match status" value="1"/>
</dbReference>
<dbReference type="InterPro" id="IPR051692">
    <property type="entry name" value="OMP-like"/>
</dbReference>
<evidence type="ECO:0000313" key="7">
    <source>
        <dbReference type="Proteomes" id="UP000639004"/>
    </source>
</evidence>
<dbReference type="PANTHER" id="PTHR34001:SF3">
    <property type="entry name" value="BLL7405 PROTEIN"/>
    <property type="match status" value="1"/>
</dbReference>
<dbReference type="InterPro" id="IPR027385">
    <property type="entry name" value="Beta-barrel_OMP"/>
</dbReference>
<organism evidence="6 7">
    <name type="scientific">Serratia proteamaculans</name>
    <dbReference type="NCBI Taxonomy" id="28151"/>
    <lineage>
        <taxon>Bacteria</taxon>
        <taxon>Pseudomonadati</taxon>
        <taxon>Pseudomonadota</taxon>
        <taxon>Gammaproteobacteria</taxon>
        <taxon>Enterobacterales</taxon>
        <taxon>Yersiniaceae</taxon>
        <taxon>Serratia</taxon>
    </lineage>
</organism>
<feature type="domain" description="Outer membrane protein beta-barrel" evidence="5">
    <location>
        <begin position="9"/>
        <end position="229"/>
    </location>
</feature>
<protein>
    <submittedName>
        <fullName evidence="6">Porin family protein</fullName>
    </submittedName>
</protein>
<dbReference type="Pfam" id="PF13505">
    <property type="entry name" value="OMP_b-brl"/>
    <property type="match status" value="1"/>
</dbReference>
<feature type="chain" id="PRO_5045047711" evidence="4">
    <location>
        <begin position="20"/>
        <end position="229"/>
    </location>
</feature>
<gene>
    <name evidence="6" type="ORF">JEQ07_25595</name>
</gene>
<evidence type="ECO:0000256" key="2">
    <source>
        <dbReference type="ARBA" id="ARBA00022729"/>
    </source>
</evidence>
<evidence type="ECO:0000256" key="3">
    <source>
        <dbReference type="ARBA" id="ARBA00023136"/>
    </source>
</evidence>
<name>A0ABS0TZD4_SERPR</name>
<evidence type="ECO:0000313" key="6">
    <source>
        <dbReference type="EMBL" id="MBI6183743.1"/>
    </source>
</evidence>
<evidence type="ECO:0000259" key="5">
    <source>
        <dbReference type="Pfam" id="PF13505"/>
    </source>
</evidence>
<dbReference type="InterPro" id="IPR011250">
    <property type="entry name" value="OMP/PagP_B-barrel"/>
</dbReference>
<feature type="signal peptide" evidence="4">
    <location>
        <begin position="1"/>
        <end position="19"/>
    </location>
</feature>
<dbReference type="RefSeq" id="WP_198642810.1">
    <property type="nucleotide sequence ID" value="NZ_JAEHSL010000079.1"/>
</dbReference>
<accession>A0ABS0TZD4</accession>
<proteinExistence type="predicted"/>
<keyword evidence="7" id="KW-1185">Reference proteome</keyword>
<reference evidence="6 7" key="1">
    <citation type="submission" date="2020-12" db="EMBL/GenBank/DDBJ databases">
        <title>Enhanced detection system for hospital associated transmission using whole genome sequencing surveillance.</title>
        <authorList>
            <person name="Harrison L.H."/>
            <person name="Van Tyne D."/>
            <person name="Marsh J.W."/>
            <person name="Griffith M.P."/>
            <person name="Snyder D.J."/>
            <person name="Cooper V.S."/>
            <person name="Mustapha M."/>
        </authorList>
    </citation>
    <scope>NUCLEOTIDE SEQUENCE [LARGE SCALE GENOMIC DNA]</scope>
    <source>
        <strain evidence="6 7">SER00238</strain>
    </source>
</reference>
<dbReference type="Proteomes" id="UP000639004">
    <property type="component" value="Unassembled WGS sequence"/>
</dbReference>